<evidence type="ECO:0000313" key="2">
    <source>
        <dbReference type="EMBL" id="HIW80049.1"/>
    </source>
</evidence>
<protein>
    <submittedName>
        <fullName evidence="2">SGNH/GDSL hydrolase family protein</fullName>
    </submittedName>
</protein>
<dbReference type="CDD" id="cd00229">
    <property type="entry name" value="SGNH_hydrolase"/>
    <property type="match status" value="1"/>
</dbReference>
<organism evidence="2 3">
    <name type="scientific">Candidatus Acetatifactor stercoripullorum</name>
    <dbReference type="NCBI Taxonomy" id="2838414"/>
    <lineage>
        <taxon>Bacteria</taxon>
        <taxon>Bacillati</taxon>
        <taxon>Bacillota</taxon>
        <taxon>Clostridia</taxon>
        <taxon>Lachnospirales</taxon>
        <taxon>Lachnospiraceae</taxon>
        <taxon>Acetatifactor</taxon>
    </lineage>
</organism>
<accession>A0A9D1R344</accession>
<dbReference type="PANTHER" id="PTHR34407:SF1">
    <property type="entry name" value="SGNH HYDROLASE-TYPE ESTERASE DOMAIN-CONTAINING PROTEIN"/>
    <property type="match status" value="1"/>
</dbReference>
<reference evidence="2" key="2">
    <citation type="submission" date="2021-04" db="EMBL/GenBank/DDBJ databases">
        <authorList>
            <person name="Gilroy R."/>
        </authorList>
    </citation>
    <scope>NUCLEOTIDE SEQUENCE</scope>
    <source>
        <strain evidence="2">CHK195-6426</strain>
    </source>
</reference>
<proteinExistence type="predicted"/>
<dbReference type="InterPro" id="IPR013830">
    <property type="entry name" value="SGNH_hydro"/>
</dbReference>
<evidence type="ECO:0000259" key="1">
    <source>
        <dbReference type="Pfam" id="PF13472"/>
    </source>
</evidence>
<name>A0A9D1R344_9FIRM</name>
<reference evidence="2" key="1">
    <citation type="journal article" date="2021" name="PeerJ">
        <title>Extensive microbial diversity within the chicken gut microbiome revealed by metagenomics and culture.</title>
        <authorList>
            <person name="Gilroy R."/>
            <person name="Ravi A."/>
            <person name="Getino M."/>
            <person name="Pursley I."/>
            <person name="Horton D.L."/>
            <person name="Alikhan N.F."/>
            <person name="Baker D."/>
            <person name="Gharbi K."/>
            <person name="Hall N."/>
            <person name="Watson M."/>
            <person name="Adriaenssens E.M."/>
            <person name="Foster-Nyarko E."/>
            <person name="Jarju S."/>
            <person name="Secka A."/>
            <person name="Antonio M."/>
            <person name="Oren A."/>
            <person name="Chaudhuri R.R."/>
            <person name="La Ragione R."/>
            <person name="Hildebrand F."/>
            <person name="Pallen M.J."/>
        </authorList>
    </citation>
    <scope>NUCLEOTIDE SEQUENCE</scope>
    <source>
        <strain evidence="2">CHK195-6426</strain>
    </source>
</reference>
<dbReference type="PANTHER" id="PTHR34407">
    <property type="entry name" value="EXPRESSED PROTEIN"/>
    <property type="match status" value="1"/>
</dbReference>
<evidence type="ECO:0000313" key="3">
    <source>
        <dbReference type="Proteomes" id="UP000824265"/>
    </source>
</evidence>
<dbReference type="Pfam" id="PF13472">
    <property type="entry name" value="Lipase_GDSL_2"/>
    <property type="match status" value="1"/>
</dbReference>
<dbReference type="GO" id="GO:0016787">
    <property type="term" value="F:hydrolase activity"/>
    <property type="evidence" value="ECO:0007669"/>
    <property type="project" value="UniProtKB-KW"/>
</dbReference>
<dbReference type="EMBL" id="DXGH01000003">
    <property type="protein sequence ID" value="HIW80049.1"/>
    <property type="molecule type" value="Genomic_DNA"/>
</dbReference>
<dbReference type="AlphaFoldDB" id="A0A9D1R344"/>
<feature type="domain" description="SGNH hydrolase-type esterase" evidence="1">
    <location>
        <begin position="31"/>
        <end position="194"/>
    </location>
</feature>
<dbReference type="Gene3D" id="3.40.50.1110">
    <property type="entry name" value="SGNH hydrolase"/>
    <property type="match status" value="1"/>
</dbReference>
<dbReference type="Proteomes" id="UP000824265">
    <property type="component" value="Unassembled WGS sequence"/>
</dbReference>
<sequence>MESLIYEGSLVRLHEAMEKAAHGERTVIGYIGGSITMGSLSSTPKTCYAYLSFRWWQQHFPGTELVYVNAGIGGTSSHFGAARVREDLLLAQPDVVFVEFSVNDENTAHFQETYEGLVRQILYSAWNPAVVLLHNVCYKDKTSALEIHSQIGKYYDIPCISFGKGVYSLIEKGQLSEGDITPDGLHPNDRGHRLLADMVCEFLEKAYRQKRKASLTKNRYERMARLQSKDTVPIRMEGFLADGRKSGLITEVFQGGWQAWEKGAEICFQVECVCLGVQYRKTIQRPALKAAAVVDGREEEAVILDGAFEEDWGDCLYLQSLVEGEKKEVHTLKITVLEAPKEAPLPFYLVSLLAAL</sequence>
<comment type="caution">
    <text evidence="2">The sequence shown here is derived from an EMBL/GenBank/DDBJ whole genome shotgun (WGS) entry which is preliminary data.</text>
</comment>
<gene>
    <name evidence="2" type="ORF">H9742_00745</name>
</gene>
<dbReference type="SUPFAM" id="SSF52266">
    <property type="entry name" value="SGNH hydrolase"/>
    <property type="match status" value="1"/>
</dbReference>
<dbReference type="InterPro" id="IPR036514">
    <property type="entry name" value="SGNH_hydro_sf"/>
</dbReference>
<keyword evidence="2" id="KW-0378">Hydrolase</keyword>